<dbReference type="PANTHER" id="PTHR43730:SF1">
    <property type="entry name" value="BETA-MANNOSIDASE"/>
    <property type="match status" value="1"/>
</dbReference>
<dbReference type="AlphaFoldDB" id="F2J5G8"/>
<dbReference type="EMBL" id="CP002568">
    <property type="protein sequence ID" value="ADZ72338.1"/>
    <property type="molecule type" value="Genomic_DNA"/>
</dbReference>
<dbReference type="GO" id="GO:0006516">
    <property type="term" value="P:glycoprotein catabolic process"/>
    <property type="evidence" value="ECO:0007669"/>
    <property type="project" value="TreeGrafter"/>
</dbReference>
<dbReference type="eggNOG" id="COG3250">
    <property type="taxonomic scope" value="Bacteria"/>
</dbReference>
<dbReference type="STRING" id="991905.SL003B_3918"/>
<gene>
    <name evidence="4" type="primary">manB3</name>
    <name evidence="4" type="ordered locus">SL003B_3918</name>
</gene>
<sequence>MRRIYPAARQAGVRLDASWRMAVTDAGAVAGPADLSPALDWIPAPVPGTAAEALRLAGRYRAEAPSPLHDKDIWYLTEVRCEAPGDAVLVLDGLATIAEVYWNGALVLRSDSMFRAHEVAVEAGTENTLAICFRALYPRLDAKGPRARWRPQLALHQGLRLVRTTLLGHMPGWCPEVHAVGPWRPVHLIENKEYYLEVERFSAILAEDGSGRLEIVLKDSGFPPETRLKCAGSSAVFGKDPDGRRVAHLTIPDVAPWWPHTHGTPTLHEVTIEAAGTVVSLGRTGFRRIEVDRGSDGRGFGLRVNGVGVFCRGAVWTSADIVRLPGDRDAYRPWLALAAEAGMNMLRIGGTMAYESPAFFELCDDLGILVWQDFQFANYDYPVADEAFAASVREEARQLLERTQANPSLAVLCGGSEIYQQGAMLGLPESRWKGPLTEDLLPSVCAELRPDVSYVPNAPCDGAMPFSPNEGVAHYYGVGAYRRPLEDARRAEVRFAAECLAFANVPQQATLDAHLAAMPGHDPRWKQRVPRDRGVGWDFEDVRDHYVRLLHGVEPAELRYGDPARYLDFGRAAGCAVMEACFAEWRRAASTCRGALVWTFQDLLPGAGWGVVDATGEPKPVWYALKRAFRPVQVSLTDEGTNGLSVHVLNETASDRPVVLTLACLRDGSVPVVSGRREMMLAARSNAEIAATDLFGAFFDTTYAYRFGPPAHDVTVARLLDPDTGAVLAEAFHFLPGCEAGRLPPALDATVDRDLDGAWTLTLKTDRLARSVHVFDPAFRPADDWFHLAPGADKRVRLVRRAGADLEAVPQGEIAAINGAGVLRYKAG</sequence>
<dbReference type="RefSeq" id="WP_013654647.1">
    <property type="nucleotide sequence ID" value="NC_015259.1"/>
</dbReference>
<keyword evidence="1 4" id="KW-0378">Hydrolase</keyword>
<keyword evidence="2" id="KW-0326">Glycosidase</keyword>
<evidence type="ECO:0000313" key="5">
    <source>
        <dbReference type="Proteomes" id="UP000008130"/>
    </source>
</evidence>
<reference evidence="4 5" key="1">
    <citation type="journal article" date="2011" name="J. Bacteriol.">
        <title>Complete genome sequence of Polymorphum gilvum SL003B-26A1T, a crude oil-degrading bacterium from oil-polluted saline soil.</title>
        <authorList>
            <person name="Li S.G."/>
            <person name="Tang Y.Q."/>
            <person name="Nie Y."/>
            <person name="Cai M."/>
            <person name="Wu X.L."/>
        </authorList>
    </citation>
    <scope>NUCLEOTIDE SEQUENCE [LARGE SCALE GENOMIC DNA]</scope>
    <source>
        <strain evidence="5">LMG 25793 / CGMCC 1.9160 / SL003B-26A1</strain>
    </source>
</reference>
<dbReference type="InterPro" id="IPR008979">
    <property type="entry name" value="Galactose-bd-like_sf"/>
</dbReference>
<dbReference type="SUPFAM" id="SSF49785">
    <property type="entry name" value="Galactose-binding domain-like"/>
    <property type="match status" value="1"/>
</dbReference>
<protein>
    <submittedName>
        <fullName evidence="4">Glycoside hydrolase family 2, immunoglobulin-like beta-sandwich</fullName>
    </submittedName>
</protein>
<evidence type="ECO:0000256" key="2">
    <source>
        <dbReference type="ARBA" id="ARBA00023295"/>
    </source>
</evidence>
<evidence type="ECO:0000256" key="1">
    <source>
        <dbReference type="ARBA" id="ARBA00022801"/>
    </source>
</evidence>
<feature type="domain" description="Beta-mannosidase-like galactose-binding" evidence="3">
    <location>
        <begin position="40"/>
        <end position="184"/>
    </location>
</feature>
<dbReference type="Gene3D" id="3.20.20.80">
    <property type="entry name" value="Glycosidases"/>
    <property type="match status" value="1"/>
</dbReference>
<dbReference type="PANTHER" id="PTHR43730">
    <property type="entry name" value="BETA-MANNOSIDASE"/>
    <property type="match status" value="1"/>
</dbReference>
<dbReference type="InterPro" id="IPR050887">
    <property type="entry name" value="Beta-mannosidase_GH2"/>
</dbReference>
<dbReference type="SUPFAM" id="SSF49303">
    <property type="entry name" value="beta-Galactosidase/glucuronidase domain"/>
    <property type="match status" value="2"/>
</dbReference>
<evidence type="ECO:0000259" key="3">
    <source>
        <dbReference type="Pfam" id="PF22666"/>
    </source>
</evidence>
<accession>F2J5G8</accession>
<dbReference type="Gene3D" id="2.60.120.260">
    <property type="entry name" value="Galactose-binding domain-like"/>
    <property type="match status" value="1"/>
</dbReference>
<dbReference type="KEGG" id="pgv:SL003B_3918"/>
<dbReference type="OrthoDB" id="9758603at2"/>
<dbReference type="GO" id="GO:0004567">
    <property type="term" value="F:beta-mannosidase activity"/>
    <property type="evidence" value="ECO:0007669"/>
    <property type="project" value="TreeGrafter"/>
</dbReference>
<organism evidence="4 5">
    <name type="scientific">Polymorphum gilvum (strain LMG 25793 / CGMCC 1.9160 / SL003B-26A1)</name>
    <dbReference type="NCBI Taxonomy" id="991905"/>
    <lineage>
        <taxon>Bacteria</taxon>
        <taxon>Pseudomonadati</taxon>
        <taxon>Pseudomonadota</taxon>
        <taxon>Alphaproteobacteria</taxon>
        <taxon>Rhodobacterales</taxon>
        <taxon>Paracoccaceae</taxon>
        <taxon>Polymorphum</taxon>
    </lineage>
</organism>
<dbReference type="InterPro" id="IPR017853">
    <property type="entry name" value="GH"/>
</dbReference>
<dbReference type="SUPFAM" id="SSF51445">
    <property type="entry name" value="(Trans)glycosidases"/>
    <property type="match status" value="1"/>
</dbReference>
<dbReference type="HOGENOM" id="CLU_017383_0_0_5"/>
<name>F2J5G8_POLGS</name>
<dbReference type="Proteomes" id="UP000008130">
    <property type="component" value="Chromosome"/>
</dbReference>
<dbReference type="Pfam" id="PF22666">
    <property type="entry name" value="Glyco_hydro_2_N2"/>
    <property type="match status" value="1"/>
</dbReference>
<evidence type="ECO:0000313" key="4">
    <source>
        <dbReference type="EMBL" id="ADZ72338.1"/>
    </source>
</evidence>
<dbReference type="InterPro" id="IPR036156">
    <property type="entry name" value="Beta-gal/glucu_dom_sf"/>
</dbReference>
<keyword evidence="5" id="KW-1185">Reference proteome</keyword>
<dbReference type="InterPro" id="IPR054593">
    <property type="entry name" value="Beta-mannosidase-like_N2"/>
</dbReference>
<dbReference type="PATRIC" id="fig|991905.3.peg.4037"/>
<proteinExistence type="predicted"/>